<dbReference type="Proteomes" id="UP000186594">
    <property type="component" value="Unassembled WGS sequence"/>
</dbReference>
<evidence type="ECO:0000313" key="1">
    <source>
        <dbReference type="EMBL" id="OLL23624.1"/>
    </source>
</evidence>
<accession>A0A1U7LLT6</accession>
<keyword evidence="2" id="KW-1185">Reference proteome</keyword>
<proteinExistence type="predicted"/>
<protein>
    <submittedName>
        <fullName evidence="1">Uncharacterized protein</fullName>
    </submittedName>
</protein>
<dbReference type="AlphaFoldDB" id="A0A1U7LLT6"/>
<evidence type="ECO:0000313" key="2">
    <source>
        <dbReference type="Proteomes" id="UP000186594"/>
    </source>
</evidence>
<sequence>MNLIVPLLLASNYELVNREEKEWSIGPVSFFKPNPQSLFWTAYGVYDRGNLEETVQYCSKACNNAVFHCASFAVAKVSRENVCALFPRMPTPIDPSRLVFQGGMPANVKTIIYRPVPPRKGPPAILRTIWEYATYQDWKARVVEKYDLGPEHILPLRFFYALLFEYPFPPSSDAIQSDKKAFEMILQNPFSYSTSFSPIEHITKLRNEFTKGFNVLDLDNHSELINAILATFRAGKERAQLDACVDNDKNINPNVWDVQYNQYEPLKKPFIVLEHFIDKIHVVVFSIGFEFSSEEKSRLFLKPVEFQFLYPEEHGFEKKTAEFVIQVYINALLYGNHPNNWKFSQNSFFKDAYLAMIWTAIGGNESKVPWISQTRTRHADASFIFTEE</sequence>
<gene>
    <name evidence="1" type="ORF">NEOLI_005084</name>
</gene>
<name>A0A1U7LLT6_NEOID</name>
<comment type="caution">
    <text evidence="1">The sequence shown here is derived from an EMBL/GenBank/DDBJ whole genome shotgun (WGS) entry which is preliminary data.</text>
</comment>
<organism evidence="1 2">
    <name type="scientific">Neolecta irregularis (strain DAH-3)</name>
    <dbReference type="NCBI Taxonomy" id="1198029"/>
    <lineage>
        <taxon>Eukaryota</taxon>
        <taxon>Fungi</taxon>
        <taxon>Dikarya</taxon>
        <taxon>Ascomycota</taxon>
        <taxon>Taphrinomycotina</taxon>
        <taxon>Neolectales</taxon>
        <taxon>Neolectaceae</taxon>
        <taxon>Neolecta</taxon>
    </lineage>
</organism>
<dbReference type="EMBL" id="LXFE01001414">
    <property type="protein sequence ID" value="OLL23624.1"/>
    <property type="molecule type" value="Genomic_DNA"/>
</dbReference>
<reference evidence="1 2" key="1">
    <citation type="submission" date="2016-04" db="EMBL/GenBank/DDBJ databases">
        <title>Evolutionary innovation and constraint leading to complex multicellularity in the Ascomycota.</title>
        <authorList>
            <person name="Cisse O."/>
            <person name="Nguyen A."/>
            <person name="Hewitt D.A."/>
            <person name="Jedd G."/>
            <person name="Stajich J.E."/>
        </authorList>
    </citation>
    <scope>NUCLEOTIDE SEQUENCE [LARGE SCALE GENOMIC DNA]</scope>
    <source>
        <strain evidence="1 2">DAH-3</strain>
    </source>
</reference>